<evidence type="ECO:0000256" key="1">
    <source>
        <dbReference type="SAM" id="MobiDB-lite"/>
    </source>
</evidence>
<feature type="region of interest" description="Disordered" evidence="1">
    <location>
        <begin position="62"/>
        <end position="85"/>
    </location>
</feature>
<gene>
    <name evidence="2" type="ORF">FLAPJACK_265</name>
</gene>
<evidence type="ECO:0000313" key="3">
    <source>
        <dbReference type="Proteomes" id="UP000222741"/>
    </source>
</evidence>
<sequence length="85" mass="10168">MRDIEYILDDLEKWRDILEDLSIMHKVETTKEGLDHFENEISFALDKIGDLQRELEEAEREEAKRFNTANERAMSEVGHNERDFL</sequence>
<dbReference type="Proteomes" id="UP000222741">
    <property type="component" value="Segment"/>
</dbReference>
<organism evidence="2 3">
    <name type="scientific">Bacillus phage Flapjack</name>
    <dbReference type="NCBI Taxonomy" id="1983465"/>
    <lineage>
        <taxon>Viruses</taxon>
        <taxon>Duplodnaviria</taxon>
        <taxon>Heunggongvirae</taxon>
        <taxon>Uroviricota</taxon>
        <taxon>Caudoviricetes</taxon>
        <taxon>Herelleviridae</taxon>
        <taxon>Bastillevirinae</taxon>
        <taxon>Bequatrovirus</taxon>
        <taxon>Bequatrovirus spock</taxon>
    </lineage>
</organism>
<name>A0A1X9SGI2_9CAUD</name>
<dbReference type="EMBL" id="KY888882">
    <property type="protein sequence ID" value="ARQ95176.1"/>
    <property type="molecule type" value="Genomic_DNA"/>
</dbReference>
<protein>
    <submittedName>
        <fullName evidence="2">Uncharacterized protein</fullName>
    </submittedName>
</protein>
<accession>A0A1X9SGI2</accession>
<reference evidence="3" key="1">
    <citation type="submission" date="2017-04" db="EMBL/GenBank/DDBJ databases">
        <authorList>
            <person name="Abille Z."/>
            <person name="Afsharjavan R."/>
            <person name="Alms C.E."/>
            <person name="Anil A."/>
            <person name="Azuma E.A."/>
            <person name="Boateng D."/>
            <person name="Bowden K.V."/>
            <person name="Bui Q."/>
            <person name="Callaghan K.D."/>
            <person name="Canova P.N."/>
            <person name="Carter A.-G.V."/>
            <person name="Carty B."/>
            <person name="Choudhary A."/>
            <person name="Chugh K."/>
            <person name="Clark C.B."/>
            <person name="Clark J."/>
            <person name="Cortez R."/>
            <person name="Dalwadi R.M."/>
            <person name="Daou G."/>
            <person name="Das M."/>
            <person name="Dasari S."/>
            <person name="Davis E.H."/>
            <person name="Defreitas N."/>
            <person name="Demirji J."/>
            <person name="Endres C."/>
            <person name="Fakhar S."/>
            <person name="Feeley N."/>
            <person name="Flores D.C."/>
            <person name="Fowler A.R."/>
            <person name="George T."/>
            <person name="Greis H.L."/>
            <person name="Groleau D.L."/>
            <person name="Gulati J.K."/>
            <person name="Guzman W."/>
            <person name="Hallworth A.N."/>
            <person name="Hariri A."/>
            <person name="Haya V.N."/>
            <person name="Hoffman A.K."/>
            <person name="Horne B."/>
            <person name="Howard T."/>
            <person name="Iglesia A.J."/>
            <person name="Ijezie O.D."/>
            <person name="Incognito N.A."/>
            <person name="Inen J.A."/>
            <person name="Jaiswal A."/>
            <person name="Jezek R.A."/>
            <person name="Kawa A.C."/>
            <person name="Khan F."/>
            <person name="Khin A.C."/>
            <person name="Knapo J."/>
            <person name="Kong A.S."/>
            <person name="Le B.Q."/>
            <person name="Le Q.M."/>
            <person name="Le T.-H.M."/>
            <person name="Lee M."/>
            <person name="Lockwood J.L."/>
            <person name="Loto-Rojas G.S."/>
            <person name="Mantzavinos A."/>
            <person name="Martinez D.R."/>
            <person name="Meadows A.R."/>
            <person name="Mehr S."/>
            <person name="Mellon M.N."/>
            <person name="Memon S."/>
            <person name="Miller B."/>
            <person name="Min S."/>
            <person name="Mitchell L.M."/>
            <person name="Mohamed I.R."/>
            <person name="Mohammed F.O."/>
            <person name="More S."/>
            <person name="Muntaha S."/>
            <person name="Nadeem I."/>
            <person name="Ndjeumen-Njinguet A.S."/>
            <person name="Ng P."/>
            <person name="Ngu V.E."/>
            <person name="Nguyen B.N."/>
            <person name="OHern C.T."/>
            <person name="Oboh U.S."/>
            <person name="Pagano C.W."/>
            <person name="Panakal P.R."/>
            <person name="Park D.A."/>
            <person name="Parsana D."/>
            <person name="Patel P."/>
            <person name="Patel V.S."/>
            <person name="Patwardhan V.M."/>
            <person name="Pawar S.D."/>
            <person name="Payne V.R."/>
            <person name="Petricel I.M."/>
            <person name="Phillips C."/>
            <person name="Puglisi K.M."/>
            <person name="Ramaprasad G."/>
            <person name="Raza A.S."/>
            <person name="Rivera-Oven A.G."/>
            <person name="Robins E."/>
            <person name="Roeun D.C."/>
            <person name="Rostovtseva N."/>
            <person name="Sadat M."/>
            <person name="Seas A."/>
            <person name="So E.J."/>
            <person name="Sogbesan C."/>
            <person name="Strumsky L.A."/>
            <person name="Sun J.L."/>
            <person name="Sutherland H.J."/>
            <person name="Tchakounte I."/>
            <person name="Tewell J.R."/>
            <person name="Thapa D.J."/>
            <person name="Tkach Y."/>
            <person name="Tran C.D."/>
            <person name="Tran V."/>
            <person name="Vithayathil T."/>
            <person name="Vivekanandan A."/>
            <person name="Wang S.R."/>
            <person name="White E."/>
            <person name="Yang A.L."/>
            <person name="Ye D.T."/>
            <person name="Yirenkyi M."/>
            <person name="Zarb J.S."/>
            <person name="Zhang S."/>
            <person name="Zhou M.T."/>
            <person name="Cao A."/>
            <person name="Nguyen K.M."/>
            <person name="Patel K."/>
            <person name="Patel P."/>
            <person name="Pennington E."/>
            <person name="Sendze O."/>
            <person name="Zahangir S."/>
            <person name="Correa-Mendez M."/>
            <person name="Fabian M.F."/>
            <person name="Liu S."/>
            <person name="Jethmalani Y."/>
            <person name="Nunn R."/>
            <person name="Prakash A."/>
            <person name="Louise T."/>
            <person name="Russell D.A."/>
            <person name="Hatfull G.F."/>
            <person name="Erill I."/>
            <person name="Caruso S.M."/>
        </authorList>
    </citation>
    <scope>NUCLEOTIDE SEQUENCE [LARGE SCALE GENOMIC DNA]</scope>
</reference>
<proteinExistence type="predicted"/>
<evidence type="ECO:0000313" key="2">
    <source>
        <dbReference type="EMBL" id="ARQ95176.1"/>
    </source>
</evidence>